<feature type="compositionally biased region" description="Basic and acidic residues" evidence="8">
    <location>
        <begin position="711"/>
        <end position="741"/>
    </location>
</feature>
<evidence type="ECO:0000256" key="1">
    <source>
        <dbReference type="ARBA" id="ARBA00004123"/>
    </source>
</evidence>
<gene>
    <name evidence="10" type="ORF">BOKJ2_LOCUS12708</name>
</gene>
<feature type="compositionally biased region" description="Basic and acidic residues" evidence="8">
    <location>
        <begin position="892"/>
        <end position="909"/>
    </location>
</feature>
<keyword evidence="7" id="KW-0539">Nucleus</keyword>
<dbReference type="GO" id="GO:0005634">
    <property type="term" value="C:nucleus"/>
    <property type="evidence" value="ECO:0007669"/>
    <property type="project" value="UniProtKB-SubCell"/>
</dbReference>
<feature type="compositionally biased region" description="Basic and acidic residues" evidence="8">
    <location>
        <begin position="1147"/>
        <end position="1160"/>
    </location>
</feature>
<dbReference type="EMBL" id="CAJFCW020000006">
    <property type="protein sequence ID" value="CAG9124570.1"/>
    <property type="molecule type" value="Genomic_DNA"/>
</dbReference>
<dbReference type="SUPFAM" id="SSF54928">
    <property type="entry name" value="RNA-binding domain, RBD"/>
    <property type="match status" value="1"/>
</dbReference>
<dbReference type="InterPro" id="IPR057603">
    <property type="entry name" value="Periphilin-1_C"/>
</dbReference>
<evidence type="ECO:0000256" key="2">
    <source>
        <dbReference type="ARBA" id="ARBA00007025"/>
    </source>
</evidence>
<keyword evidence="5" id="KW-0067">ATP-binding</keyword>
<dbReference type="Proteomes" id="UP000614601">
    <property type="component" value="Unassembled WGS sequence"/>
</dbReference>
<dbReference type="PANTHER" id="PTHR45797">
    <property type="entry name" value="RAD54-LIKE"/>
    <property type="match status" value="1"/>
</dbReference>
<dbReference type="InterPro" id="IPR035979">
    <property type="entry name" value="RBD_domain_sf"/>
</dbReference>
<dbReference type="InterPro" id="IPR012677">
    <property type="entry name" value="Nucleotide-bd_a/b_plait_sf"/>
</dbReference>
<feature type="compositionally biased region" description="Acidic residues" evidence="8">
    <location>
        <begin position="1039"/>
        <end position="1115"/>
    </location>
</feature>
<feature type="region of interest" description="Disordered" evidence="8">
    <location>
        <begin position="1212"/>
        <end position="1239"/>
    </location>
</feature>
<dbReference type="PANTHER" id="PTHR45797:SF1">
    <property type="entry name" value="HELICASE ARIP4"/>
    <property type="match status" value="1"/>
</dbReference>
<feature type="compositionally biased region" description="Basic and acidic residues" evidence="8">
    <location>
        <begin position="807"/>
        <end position="878"/>
    </location>
</feature>
<reference evidence="10" key="1">
    <citation type="submission" date="2020-09" db="EMBL/GenBank/DDBJ databases">
        <authorList>
            <person name="Kikuchi T."/>
        </authorList>
    </citation>
    <scope>NUCLEOTIDE SEQUENCE</scope>
    <source>
        <strain evidence="10">SH1</strain>
    </source>
</reference>
<feature type="region of interest" description="Disordered" evidence="8">
    <location>
        <begin position="124"/>
        <end position="223"/>
    </location>
</feature>
<dbReference type="EMBL" id="CAJFDH010000006">
    <property type="protein sequence ID" value="CAD5228498.1"/>
    <property type="molecule type" value="Genomic_DNA"/>
</dbReference>
<evidence type="ECO:0000313" key="10">
    <source>
        <dbReference type="EMBL" id="CAD5228498.1"/>
    </source>
</evidence>
<dbReference type="GO" id="GO:0016887">
    <property type="term" value="F:ATP hydrolysis activity"/>
    <property type="evidence" value="ECO:0007669"/>
    <property type="project" value="InterPro"/>
</dbReference>
<comment type="similarity">
    <text evidence="2">Belongs to the SNF2/RAD54 helicase family.</text>
</comment>
<evidence type="ECO:0000256" key="8">
    <source>
        <dbReference type="SAM" id="MobiDB-lite"/>
    </source>
</evidence>
<accession>A0A811LLG4</accession>
<dbReference type="GO" id="GO:0004386">
    <property type="term" value="F:helicase activity"/>
    <property type="evidence" value="ECO:0007669"/>
    <property type="project" value="UniProtKB-KW"/>
</dbReference>
<feature type="compositionally biased region" description="Acidic residues" evidence="8">
    <location>
        <begin position="910"/>
        <end position="929"/>
    </location>
</feature>
<feature type="compositionally biased region" description="Basic residues" evidence="8">
    <location>
        <begin position="133"/>
        <end position="144"/>
    </location>
</feature>
<protein>
    <recommendedName>
        <fullName evidence="9">Periphilin-1 C-terminal domain-containing protein</fullName>
    </recommendedName>
</protein>
<evidence type="ECO:0000256" key="4">
    <source>
        <dbReference type="ARBA" id="ARBA00022806"/>
    </source>
</evidence>
<evidence type="ECO:0000256" key="6">
    <source>
        <dbReference type="ARBA" id="ARBA00023125"/>
    </source>
</evidence>
<comment type="caution">
    <text evidence="10">The sequence shown here is derived from an EMBL/GenBank/DDBJ whole genome shotgun (WGS) entry which is preliminary data.</text>
</comment>
<feature type="region of interest" description="Disordered" evidence="8">
    <location>
        <begin position="417"/>
        <end position="460"/>
    </location>
</feature>
<proteinExistence type="inferred from homology"/>
<sequence length="1381" mass="157850">MPYYDRQNYRDGYRRNGNRGKFRDDRVNERDVPESKHALFFRGLRADITGDKLRDHFQDEIGPCIIDFYKATGDKLFVAVRFDSKEDAAKCYDKYFEGRLFGCDLEVTWYRDIRRYVAHIKERGERSNDVRRRDTHRRSRSRRNSKSDSESEDDEPKRRRRESSSSSSSSESTHNSSHVDSHKSSQPTSQAISPAKKVEAQSTAEVMEISDNEEANSKSDDNWELKPENYGISQNLVFNIFEEILEDDILILNCRTSNEKERGSSQKLKFAEDNGKTQATTRLPGSKFQISKSNLSTPSSTLYTSALKAHTLNSKTYTSASNTYTPGIRSKKDNGKLPEHSKFQNFHQEYSAPGYQYPGATGFRASEGPQQPYSPFNARPYFDTVHEADDYGRFLLNNTRFGGSPLASAGYVNAPQSPVYYHQPSPNDVYGDEHPNAGDYGNRSSRSGGYGNPPLQTYGAPPSLPYGYDLSSPPPYAYAANSSLDAYNNMRLRPDALANTGTRNKASLPDFLKPSPVRDLSKPPLNKDSSKPPLSPESSESPPFDITKLEPFGCEYPKSKPFGNGFKNLNSIQNDFAPTQPFGFQTSNVGGDAFISNSNEAGTFAAAMSDQSGTYGQSESNRPDYNQVAGLAHKVREIKAIYEYHENDGAFHGRRYPYTVHDRYTNWGPKTVSYNDGMGRITDISWDDMWRKSLKAVDEYHQKCPFKFGKKEENGEVDSKANGDDTKASPEEDGSHSHGEDSATSDVDDSHDYMLPSNSKDYRIEVYVSNDYDKMLTKKAETCFCLKPKKDFYRELNTENERLVEATKQAKGERRAKNMERKKQAKGERKAKRIEEKTHDKEERRTKIIEEKTESKKPPLDEPVEKKPSLDKPAEKKGWAAVFEQTKQLCGRPKDSTSSEYGNERRKDDSDESDDVFVESDNEADDEGGNEVGKADYAFWETDDSECQGTYYFENREEDDEYEDEEEDSNGYDDQEYDNEYEDEEEGGNEYELEVVTESEDEEEVVTESEDEEDVITESEEEEELIIESESEEQGHEYEDQEEYDYEEEEEENEVECQESDEEGNEYEDEYNECEEEQEFDDENTEYEDQENYEEAENATEDQDVEKDESEDDKDEQSIASGDEDRYEEECELNNDKKKHSQNASNETDKESVEEKKKEDECDSQSEYFSLRQSDQSGNGGEKTTICFTDAGMSDMDEEQMSKYIRTIKIKGVDGKKGQNSEVEKPVEPEREVRPSPEHKVIKQIAVERCPSVLDDRPMTDTMALIRRQTVQELKYEPPKESSSNGLQLSSLASKQDELIKSKLSKLPDVFRSKAELKKKELEASYRNDCQTFGLVAKKLLNKNSELEKPMKLAMLEVLKDLENGVNQNLLDYVEELEILL</sequence>
<dbReference type="CDD" id="cd00590">
    <property type="entry name" value="RRM_SF"/>
    <property type="match status" value="1"/>
</dbReference>
<keyword evidence="4" id="KW-0347">Helicase</keyword>
<dbReference type="OrthoDB" id="8933311at2759"/>
<comment type="subcellular location">
    <subcellularLocation>
        <location evidence="1">Nucleus</location>
    </subcellularLocation>
</comment>
<evidence type="ECO:0000256" key="3">
    <source>
        <dbReference type="ARBA" id="ARBA00022741"/>
    </source>
</evidence>
<organism evidence="10 11">
    <name type="scientific">Bursaphelenchus okinawaensis</name>
    <dbReference type="NCBI Taxonomy" id="465554"/>
    <lineage>
        <taxon>Eukaryota</taxon>
        <taxon>Metazoa</taxon>
        <taxon>Ecdysozoa</taxon>
        <taxon>Nematoda</taxon>
        <taxon>Chromadorea</taxon>
        <taxon>Rhabditida</taxon>
        <taxon>Tylenchina</taxon>
        <taxon>Tylenchomorpha</taxon>
        <taxon>Aphelenchoidea</taxon>
        <taxon>Aphelenchoididae</taxon>
        <taxon>Bursaphelenchus</taxon>
    </lineage>
</organism>
<feature type="compositionally biased region" description="Low complexity" evidence="8">
    <location>
        <begin position="164"/>
        <end position="176"/>
    </location>
</feature>
<evidence type="ECO:0000259" key="9">
    <source>
        <dbReference type="Pfam" id="PF25234"/>
    </source>
</evidence>
<feature type="region of interest" description="Disordered" evidence="8">
    <location>
        <begin position="807"/>
        <end position="1187"/>
    </location>
</feature>
<feature type="compositionally biased region" description="Acidic residues" evidence="8">
    <location>
        <begin position="956"/>
        <end position="1032"/>
    </location>
</feature>
<dbReference type="GO" id="GO:0005524">
    <property type="term" value="F:ATP binding"/>
    <property type="evidence" value="ECO:0007669"/>
    <property type="project" value="UniProtKB-KW"/>
</dbReference>
<evidence type="ECO:0000256" key="7">
    <source>
        <dbReference type="ARBA" id="ARBA00023242"/>
    </source>
</evidence>
<keyword evidence="11" id="KW-1185">Reference proteome</keyword>
<keyword evidence="4" id="KW-0378">Hydrolase</keyword>
<dbReference type="GO" id="GO:0003677">
    <property type="term" value="F:DNA binding"/>
    <property type="evidence" value="ECO:0007669"/>
    <property type="project" value="UniProtKB-KW"/>
</dbReference>
<keyword evidence="3" id="KW-0547">Nucleotide-binding</keyword>
<dbReference type="Gene3D" id="3.30.70.330">
    <property type="match status" value="1"/>
</dbReference>
<keyword evidence="6" id="KW-0238">DNA-binding</keyword>
<feature type="domain" description="Periphilin-1 C-terminal" evidence="9">
    <location>
        <begin position="1316"/>
        <end position="1377"/>
    </location>
</feature>
<dbReference type="Proteomes" id="UP000783686">
    <property type="component" value="Unassembled WGS sequence"/>
</dbReference>
<dbReference type="Pfam" id="PF25234">
    <property type="entry name" value="Periphilin_C"/>
    <property type="match status" value="1"/>
</dbReference>
<dbReference type="InterPro" id="IPR044574">
    <property type="entry name" value="ARIP4-like"/>
</dbReference>
<feature type="region of interest" description="Disordered" evidence="8">
    <location>
        <begin position="711"/>
        <end position="756"/>
    </location>
</feature>
<feature type="region of interest" description="Disordered" evidence="8">
    <location>
        <begin position="499"/>
        <end position="550"/>
    </location>
</feature>
<name>A0A811LLG4_9BILA</name>
<evidence type="ECO:0000256" key="5">
    <source>
        <dbReference type="ARBA" id="ARBA00022840"/>
    </source>
</evidence>
<evidence type="ECO:0000313" key="11">
    <source>
        <dbReference type="Proteomes" id="UP000614601"/>
    </source>
</evidence>